<dbReference type="EMBL" id="CP016179">
    <property type="protein sequence ID" value="ANO35297.1"/>
    <property type="molecule type" value="Genomic_DNA"/>
</dbReference>
<gene>
    <name evidence="4" type="ORF">A6E01_18970</name>
</gene>
<dbReference type="SUPFAM" id="SSF103088">
    <property type="entry name" value="OmpA-like"/>
    <property type="match status" value="1"/>
</dbReference>
<proteinExistence type="predicted"/>
<organism evidence="4 5">
    <name type="scientific">Vibrio breoganii</name>
    <dbReference type="NCBI Taxonomy" id="553239"/>
    <lineage>
        <taxon>Bacteria</taxon>
        <taxon>Pseudomonadati</taxon>
        <taxon>Pseudomonadota</taxon>
        <taxon>Gammaproteobacteria</taxon>
        <taxon>Vibrionales</taxon>
        <taxon>Vibrionaceae</taxon>
        <taxon>Vibrio</taxon>
    </lineage>
</organism>
<evidence type="ECO:0000256" key="2">
    <source>
        <dbReference type="SAM" id="SignalP"/>
    </source>
</evidence>
<protein>
    <recommendedName>
        <fullName evidence="3">OmpA-like domain-containing protein</fullName>
    </recommendedName>
</protein>
<evidence type="ECO:0000259" key="3">
    <source>
        <dbReference type="PROSITE" id="PS51123"/>
    </source>
</evidence>
<dbReference type="InterPro" id="IPR050330">
    <property type="entry name" value="Bact_OuterMem_StrucFunc"/>
</dbReference>
<dbReference type="AlphaFoldDB" id="A0AAN0XZC9"/>
<dbReference type="Gene3D" id="2.60.40.2540">
    <property type="match status" value="1"/>
</dbReference>
<evidence type="ECO:0000313" key="4">
    <source>
        <dbReference type="EMBL" id="ANO35297.1"/>
    </source>
</evidence>
<dbReference type="PANTHER" id="PTHR30329:SF21">
    <property type="entry name" value="LIPOPROTEIN YIAD-RELATED"/>
    <property type="match status" value="1"/>
</dbReference>
<feature type="chain" id="PRO_5042962850" description="OmpA-like domain-containing protein" evidence="2">
    <location>
        <begin position="18"/>
        <end position="272"/>
    </location>
</feature>
<keyword evidence="2" id="KW-0732">Signal</keyword>
<sequence>MKKYLSLFCLVSSPVIAADLDQVEWGYEERPYFCSLSAELPYKSIQAELIAMPEQPITLRVNTQGAYRFGGGARVLVEPVEWSYGQSEVLHDFALDYQARNRLESTDSVKDALHMMSLGSQLVVVGPDRKDAFVPVGFSEKSKSFEQCYTKLPQISFTTGRDAEVYFASGAEAVTSPRDIELLENIAHLIEYDGGVVKVLIDGFTDSSGDHIENLELSRKRAEHIAVFLADRGVAIDSIEIRSHGSRKLRYNEKTRNGRAKNRRVQIRLIKG</sequence>
<dbReference type="InterPro" id="IPR006665">
    <property type="entry name" value="OmpA-like"/>
</dbReference>
<dbReference type="Pfam" id="PF00691">
    <property type="entry name" value="OmpA"/>
    <property type="match status" value="1"/>
</dbReference>
<geneLocation type="plasmid" evidence="4 5">
    <name>unnamed1</name>
</geneLocation>
<dbReference type="InterPro" id="IPR036737">
    <property type="entry name" value="OmpA-like_sf"/>
</dbReference>
<feature type="domain" description="OmpA-like" evidence="3">
    <location>
        <begin position="154"/>
        <end position="272"/>
    </location>
</feature>
<dbReference type="CDD" id="cd07185">
    <property type="entry name" value="OmpA_C-like"/>
    <property type="match status" value="1"/>
</dbReference>
<dbReference type="RefSeq" id="WP_065211059.1">
    <property type="nucleotide sequence ID" value="NZ_CP016179.1"/>
</dbReference>
<accession>A0AAN0XZC9</accession>
<keyword evidence="4" id="KW-0614">Plasmid</keyword>
<dbReference type="Gene3D" id="3.30.1330.60">
    <property type="entry name" value="OmpA-like domain"/>
    <property type="match status" value="1"/>
</dbReference>
<evidence type="ECO:0000313" key="5">
    <source>
        <dbReference type="Proteomes" id="UP000092018"/>
    </source>
</evidence>
<dbReference type="KEGG" id="vbr:A6E01_18970"/>
<dbReference type="PROSITE" id="PS51123">
    <property type="entry name" value="OMPA_2"/>
    <property type="match status" value="1"/>
</dbReference>
<dbReference type="GO" id="GO:0016020">
    <property type="term" value="C:membrane"/>
    <property type="evidence" value="ECO:0007669"/>
    <property type="project" value="UniProtKB-UniRule"/>
</dbReference>
<dbReference type="Proteomes" id="UP000092018">
    <property type="component" value="Plasmid unnamed1"/>
</dbReference>
<dbReference type="PANTHER" id="PTHR30329">
    <property type="entry name" value="STATOR ELEMENT OF FLAGELLAR MOTOR COMPLEX"/>
    <property type="match status" value="1"/>
</dbReference>
<feature type="signal peptide" evidence="2">
    <location>
        <begin position="1"/>
        <end position="17"/>
    </location>
</feature>
<reference evidence="4 5" key="1">
    <citation type="submission" date="2016-06" db="EMBL/GenBank/DDBJ databases">
        <title>Adaptive Radiation by Waves of Gene Transfer Leads to Fine-Scale Resource Partitioning in Marine Microbes.</title>
        <authorList>
            <person name="Hehemann J.-H."/>
            <person name="Arevalo P."/>
            <person name="Datta M.S."/>
            <person name="Yu X."/>
            <person name="Corzett C."/>
            <person name="Henschel A."/>
            <person name="Preheim S.P."/>
            <person name="Timberlake S."/>
            <person name="Alm E.J."/>
            <person name="Polz M.F."/>
        </authorList>
    </citation>
    <scope>NUCLEOTIDE SEQUENCE [LARGE SCALE GENOMIC DNA]</scope>
    <source>
        <strain evidence="4 5">FF50</strain>
        <plasmid evidence="4 5">unnamed1</plasmid>
    </source>
</reference>
<keyword evidence="1" id="KW-0472">Membrane</keyword>
<name>A0AAN0XZC9_9VIBR</name>
<evidence type="ECO:0000256" key="1">
    <source>
        <dbReference type="PROSITE-ProRule" id="PRU00473"/>
    </source>
</evidence>